<protein>
    <submittedName>
        <fullName evidence="4">Regulatory protein</fullName>
    </submittedName>
</protein>
<feature type="domain" description="GGDEF" evidence="3">
    <location>
        <begin position="355"/>
        <end position="489"/>
    </location>
</feature>
<comment type="cofactor">
    <cofactor evidence="1">
        <name>Mg(2+)</name>
        <dbReference type="ChEBI" id="CHEBI:18420"/>
    </cofactor>
</comment>
<dbReference type="GO" id="GO:0003824">
    <property type="term" value="F:catalytic activity"/>
    <property type="evidence" value="ECO:0007669"/>
    <property type="project" value="UniProtKB-ARBA"/>
</dbReference>
<dbReference type="KEGG" id="moz:MoryE10_14890"/>
<dbReference type="EMBL" id="AP019782">
    <property type="protein sequence ID" value="BBL70883.1"/>
    <property type="molecule type" value="Genomic_DNA"/>
</dbReference>
<evidence type="ECO:0000256" key="1">
    <source>
        <dbReference type="ARBA" id="ARBA00001946"/>
    </source>
</evidence>
<dbReference type="PANTHER" id="PTHR46663:SF3">
    <property type="entry name" value="SLL0267 PROTEIN"/>
    <property type="match status" value="1"/>
</dbReference>
<dbReference type="FunFam" id="3.30.70.270:FF:000001">
    <property type="entry name" value="Diguanylate cyclase domain protein"/>
    <property type="match status" value="1"/>
</dbReference>
<feature type="transmembrane region" description="Helical" evidence="2">
    <location>
        <begin position="279"/>
        <end position="298"/>
    </location>
</feature>
<evidence type="ECO:0000256" key="2">
    <source>
        <dbReference type="SAM" id="Phobius"/>
    </source>
</evidence>
<keyword evidence="2" id="KW-0812">Transmembrane</keyword>
<evidence type="ECO:0000259" key="3">
    <source>
        <dbReference type="PROSITE" id="PS50887"/>
    </source>
</evidence>
<dbReference type="CDD" id="cd12914">
    <property type="entry name" value="PDC1_DGC_like"/>
    <property type="match status" value="1"/>
</dbReference>
<dbReference type="InterPro" id="IPR052163">
    <property type="entry name" value="DGC-Regulatory_Protein"/>
</dbReference>
<dbReference type="PROSITE" id="PS50887">
    <property type="entry name" value="GGDEF"/>
    <property type="match status" value="1"/>
</dbReference>
<gene>
    <name evidence="4" type="ORF">MoryE10_14890</name>
</gene>
<dbReference type="Proteomes" id="UP000824988">
    <property type="component" value="Chromosome"/>
</dbReference>
<accession>A0A8D4VMG9</accession>
<dbReference type="CDD" id="cd12915">
    <property type="entry name" value="PDC2_DGC_like"/>
    <property type="match status" value="1"/>
</dbReference>
<reference evidence="4" key="1">
    <citation type="submission" date="2019-06" db="EMBL/GenBank/DDBJ databases">
        <title>Complete genome sequence of Methylogaea oryzae strain JCM16910.</title>
        <authorList>
            <person name="Asakawa S."/>
        </authorList>
    </citation>
    <scope>NUCLEOTIDE SEQUENCE</scope>
    <source>
        <strain evidence="4">E10</strain>
    </source>
</reference>
<keyword evidence="5" id="KW-1185">Reference proteome</keyword>
<dbReference type="SMART" id="SM00267">
    <property type="entry name" value="GGDEF"/>
    <property type="match status" value="1"/>
</dbReference>
<proteinExistence type="predicted"/>
<keyword evidence="2" id="KW-1133">Transmembrane helix</keyword>
<evidence type="ECO:0000313" key="5">
    <source>
        <dbReference type="Proteomes" id="UP000824988"/>
    </source>
</evidence>
<evidence type="ECO:0000313" key="4">
    <source>
        <dbReference type="EMBL" id="BBL70883.1"/>
    </source>
</evidence>
<dbReference type="PANTHER" id="PTHR46663">
    <property type="entry name" value="DIGUANYLATE CYCLASE DGCT-RELATED"/>
    <property type="match status" value="1"/>
</dbReference>
<dbReference type="NCBIfam" id="TIGR00254">
    <property type="entry name" value="GGDEF"/>
    <property type="match status" value="1"/>
</dbReference>
<name>A0A8D4VMG9_9GAMM</name>
<dbReference type="AlphaFoldDB" id="A0A8D4VMG9"/>
<keyword evidence="2" id="KW-0472">Membrane</keyword>
<dbReference type="Pfam" id="PF22588">
    <property type="entry name" value="dCache_1_like"/>
    <property type="match status" value="1"/>
</dbReference>
<dbReference type="InterPro" id="IPR054327">
    <property type="entry name" value="His-kinase-like_sensor"/>
</dbReference>
<sequence>MYIGAFIFVALGVLSMLSYQEEHSRELALEKAAADSSNLAWVLEASLNATLRRLDTDLVEIARTAVSNDLRQTDLPAQHTRWTDYLERFKAKFPEVTDFFVFDADGQMLFASNGTIKPFNIADRRHFQKLRDDATVGLLLSDVVISRIDDRPTAIFGRALRAPDGRFLGIASALLDFQHWQTIFSALDIGAHGVIALRRSDTHQLILRRPERPDEYNKSVDIALTRRVSAGERVGVERFASPLDGITRVVSYRVLEDYPIYVNVAIADHDALAAWRRQGIVATLSVAGILFGFGLLLMRLWRAELRRIASLDELARSEQQVRELAYYDPLTNLANRRLLLERLTLGLSQAKRFRRSLALMFLDLDGFKVINDTFGHEVGDGLLKEVAVRLTGCVRTGDTISRQGGDEFIVVLTEIAQPSDASGVADKVLEVLGTPYRIAGQELLVTTSIGIAVYPIDGVDDVRELMKKADQAMYAAKAAGRNGYKFFEGDDTAES</sequence>
<dbReference type="CDD" id="cd01949">
    <property type="entry name" value="GGDEF"/>
    <property type="match status" value="1"/>
</dbReference>
<organism evidence="4 5">
    <name type="scientific">Methylogaea oryzae</name>
    <dbReference type="NCBI Taxonomy" id="1295382"/>
    <lineage>
        <taxon>Bacteria</taxon>
        <taxon>Pseudomonadati</taxon>
        <taxon>Pseudomonadota</taxon>
        <taxon>Gammaproteobacteria</taxon>
        <taxon>Methylococcales</taxon>
        <taxon>Methylococcaceae</taxon>
        <taxon>Methylogaea</taxon>
    </lineage>
</organism>
<dbReference type="InterPro" id="IPR000160">
    <property type="entry name" value="GGDEF_dom"/>
</dbReference>
<dbReference type="Pfam" id="PF00990">
    <property type="entry name" value="GGDEF"/>
    <property type="match status" value="1"/>
</dbReference>